<dbReference type="PROSITE" id="PS00138">
    <property type="entry name" value="SUBTILASE_SER"/>
    <property type="match status" value="1"/>
</dbReference>
<dbReference type="PROSITE" id="PS00136">
    <property type="entry name" value="SUBTILASE_ASP"/>
    <property type="match status" value="1"/>
</dbReference>
<dbReference type="InterPro" id="IPR036852">
    <property type="entry name" value="Peptidase_S8/S53_dom_sf"/>
</dbReference>
<keyword evidence="6" id="KW-0865">Zymogen</keyword>
<dbReference type="SUPFAM" id="SSF54897">
    <property type="entry name" value="Protease propeptides/inhibitors"/>
    <property type="match status" value="1"/>
</dbReference>
<dbReference type="PROSITE" id="PS51892">
    <property type="entry name" value="SUBTILASE"/>
    <property type="match status" value="1"/>
</dbReference>
<dbReference type="PANTHER" id="PTHR42884">
    <property type="entry name" value="PROPROTEIN CONVERTASE SUBTILISIN/KEXIN-RELATED"/>
    <property type="match status" value="1"/>
</dbReference>
<feature type="compositionally biased region" description="Basic and acidic residues" evidence="10">
    <location>
        <begin position="196"/>
        <end position="208"/>
    </location>
</feature>
<dbReference type="FunFam" id="3.30.70.850:FF:000001">
    <property type="entry name" value="Proprotein convertase subtilisin/kexin type 5"/>
    <property type="match status" value="1"/>
</dbReference>
<dbReference type="PANTHER" id="PTHR42884:SF14">
    <property type="entry name" value="NEUROENDOCRINE CONVERTASE 1"/>
    <property type="match status" value="1"/>
</dbReference>
<dbReference type="InterPro" id="IPR023828">
    <property type="entry name" value="Peptidase_S8_Ser-AS"/>
</dbReference>
<keyword evidence="7" id="KW-0325">Glycoprotein</keyword>
<dbReference type="GO" id="GO:0016020">
    <property type="term" value="C:membrane"/>
    <property type="evidence" value="ECO:0007669"/>
    <property type="project" value="TreeGrafter"/>
</dbReference>
<evidence type="ECO:0000256" key="8">
    <source>
        <dbReference type="PROSITE-ProRule" id="PRU01240"/>
    </source>
</evidence>
<dbReference type="Gene3D" id="3.30.70.850">
    <property type="entry name" value="Peptidase S8, pro-domain"/>
    <property type="match status" value="1"/>
</dbReference>
<dbReference type="Gene3D" id="2.60.120.260">
    <property type="entry name" value="Galactose-binding domain-like"/>
    <property type="match status" value="1"/>
</dbReference>
<dbReference type="Pfam" id="PF00082">
    <property type="entry name" value="Peptidase_S8"/>
    <property type="match status" value="1"/>
</dbReference>
<dbReference type="GO" id="GO:0012505">
    <property type="term" value="C:endomembrane system"/>
    <property type="evidence" value="ECO:0007669"/>
    <property type="project" value="UniProtKB-ARBA"/>
</dbReference>
<organism evidence="13">
    <name type="scientific">Pinctada fucata</name>
    <name type="common">Akoya pearl oyster</name>
    <name type="synonym">Pinctada imbricata fucata</name>
    <dbReference type="NCBI Taxonomy" id="50426"/>
    <lineage>
        <taxon>Eukaryota</taxon>
        <taxon>Metazoa</taxon>
        <taxon>Spiralia</taxon>
        <taxon>Lophotrochozoa</taxon>
        <taxon>Mollusca</taxon>
        <taxon>Bivalvia</taxon>
        <taxon>Autobranchia</taxon>
        <taxon>Pteriomorphia</taxon>
        <taxon>Pterioida</taxon>
        <taxon>Pterioidea</taxon>
        <taxon>Pteriidae</taxon>
        <taxon>Pinctada</taxon>
    </lineage>
</organism>
<evidence type="ECO:0000259" key="12">
    <source>
        <dbReference type="PROSITE" id="PS51829"/>
    </source>
</evidence>
<evidence type="ECO:0000256" key="4">
    <source>
        <dbReference type="ARBA" id="ARBA00022801"/>
    </source>
</evidence>
<dbReference type="GO" id="GO:0004252">
    <property type="term" value="F:serine-type endopeptidase activity"/>
    <property type="evidence" value="ECO:0007669"/>
    <property type="project" value="InterPro"/>
</dbReference>
<evidence type="ECO:0000313" key="13">
    <source>
        <dbReference type="EMBL" id="JAS03274.1"/>
    </source>
</evidence>
<dbReference type="InterPro" id="IPR038466">
    <property type="entry name" value="S8_pro-domain_sf"/>
</dbReference>
<evidence type="ECO:0000256" key="5">
    <source>
        <dbReference type="ARBA" id="ARBA00022825"/>
    </source>
</evidence>
<evidence type="ECO:0000256" key="11">
    <source>
        <dbReference type="SAM" id="SignalP"/>
    </source>
</evidence>
<dbReference type="EMBL" id="GELH01000997">
    <property type="protein sequence ID" value="JAS03275.1"/>
    <property type="molecule type" value="Transcribed_RNA"/>
</dbReference>
<feature type="chain" id="PRO_5013481166" evidence="11">
    <location>
        <begin position="21"/>
        <end position="489"/>
    </location>
</feature>
<reference evidence="13" key="1">
    <citation type="submission" date="2016-03" db="EMBL/GenBank/DDBJ databases">
        <authorList>
            <person name="Ploux O."/>
        </authorList>
    </citation>
    <scope>NUCLEOTIDE SEQUENCE</scope>
    <source>
        <tissue evidence="13">Mantle</tissue>
    </source>
</reference>
<proteinExistence type="inferred from homology"/>
<feature type="signal peptide" evidence="11">
    <location>
        <begin position="1"/>
        <end position="20"/>
    </location>
</feature>
<evidence type="ECO:0000256" key="3">
    <source>
        <dbReference type="ARBA" id="ARBA00022729"/>
    </source>
</evidence>
<evidence type="ECO:0000256" key="9">
    <source>
        <dbReference type="RuleBase" id="RU003355"/>
    </source>
</evidence>
<dbReference type="GO" id="GO:0005615">
    <property type="term" value="C:extracellular space"/>
    <property type="evidence" value="ECO:0007669"/>
    <property type="project" value="TreeGrafter"/>
</dbReference>
<dbReference type="Pfam" id="PF16470">
    <property type="entry name" value="S8_pro-domain"/>
    <property type="match status" value="1"/>
</dbReference>
<keyword evidence="5 9" id="KW-0720">Serine protease</keyword>
<dbReference type="FunFam" id="2.60.120.260:FF:000006">
    <property type="entry name" value="Proprotein convertase subtilisin/kexin type 5"/>
    <property type="match status" value="1"/>
</dbReference>
<protein>
    <submittedName>
        <fullName evidence="13">Putative neuroendocrine convertase 1-like protein isoform X6</fullName>
    </submittedName>
</protein>
<dbReference type="Gene3D" id="3.40.50.200">
    <property type="entry name" value="Peptidase S8/S53 domain"/>
    <property type="match status" value="2"/>
</dbReference>
<evidence type="ECO:0000256" key="2">
    <source>
        <dbReference type="ARBA" id="ARBA00022685"/>
    </source>
</evidence>
<name>A0A194AJ20_PINFU</name>
<evidence type="ECO:0000256" key="6">
    <source>
        <dbReference type="ARBA" id="ARBA00023145"/>
    </source>
</evidence>
<accession>A0A194AJ20</accession>
<dbReference type="SUPFAM" id="SSF52743">
    <property type="entry name" value="Subtilisin-like"/>
    <property type="match status" value="2"/>
</dbReference>
<dbReference type="PROSITE" id="PS51829">
    <property type="entry name" value="P_HOMO_B"/>
    <property type="match status" value="1"/>
</dbReference>
<evidence type="ECO:0000256" key="10">
    <source>
        <dbReference type="SAM" id="MobiDB-lite"/>
    </source>
</evidence>
<dbReference type="Pfam" id="PF01483">
    <property type="entry name" value="P_proprotein"/>
    <property type="match status" value="1"/>
</dbReference>
<dbReference type="InterPro" id="IPR032815">
    <property type="entry name" value="S8_pro-domain"/>
</dbReference>
<dbReference type="SUPFAM" id="SSF49785">
    <property type="entry name" value="Galactose-binding domain-like"/>
    <property type="match status" value="1"/>
</dbReference>
<evidence type="ECO:0000256" key="1">
    <source>
        <dbReference type="ARBA" id="ARBA00022670"/>
    </source>
</evidence>
<keyword evidence="3 11" id="KW-0732">Signal</keyword>
<dbReference type="GO" id="GO:0005737">
    <property type="term" value="C:cytoplasm"/>
    <property type="evidence" value="ECO:0007669"/>
    <property type="project" value="UniProtKB-ARBA"/>
</dbReference>
<evidence type="ECO:0000256" key="7">
    <source>
        <dbReference type="ARBA" id="ARBA00023180"/>
    </source>
</evidence>
<dbReference type="InterPro" id="IPR002884">
    <property type="entry name" value="P_dom"/>
</dbReference>
<dbReference type="GO" id="GO:0043005">
    <property type="term" value="C:neuron projection"/>
    <property type="evidence" value="ECO:0007669"/>
    <property type="project" value="TreeGrafter"/>
</dbReference>
<keyword evidence="1 9" id="KW-0645">Protease</keyword>
<dbReference type="InterPro" id="IPR008979">
    <property type="entry name" value="Galactose-bd-like_sf"/>
</dbReference>
<dbReference type="PRINTS" id="PR00723">
    <property type="entry name" value="SUBTILISIN"/>
</dbReference>
<dbReference type="InterPro" id="IPR015500">
    <property type="entry name" value="Peptidase_S8_subtilisin-rel"/>
</dbReference>
<dbReference type="InterPro" id="IPR000209">
    <property type="entry name" value="Peptidase_S8/S53_dom"/>
</dbReference>
<dbReference type="InterPro" id="IPR023827">
    <property type="entry name" value="Peptidase_S8_Asp-AS"/>
</dbReference>
<feature type="domain" description="P/Homo B" evidence="12">
    <location>
        <begin position="298"/>
        <end position="437"/>
    </location>
</feature>
<comment type="caution">
    <text evidence="8">Lacks conserved residue(s) required for the propagation of feature annotation.</text>
</comment>
<dbReference type="GO" id="GO:0016486">
    <property type="term" value="P:peptide hormone processing"/>
    <property type="evidence" value="ECO:0007669"/>
    <property type="project" value="TreeGrafter"/>
</dbReference>
<keyword evidence="4 9" id="KW-0378">Hydrolase</keyword>
<sequence length="489" mass="55202">MLKGVLFLLLSINIKDVIHGDNHFVNEWAVEIPGGIQQATQVARAHGYEIVKELKPFDHHYLLRHKDVPSRSRRSAYHHTKRLSSDSRVLWVDQQISRSRRKRDFMSERSTERAYSEFHVNDPLWSSEWYVHDTREGGSSIPKLDLHVLPVWHSGITGKGVVITVLDDGLEKNHTDIEANYDPYASTDLNDNDNDPQPRYDPTDENKHGTRCTIHHTGTSAAAPLAAGIIALLLEKNPELTWRDVQHLVTWTAEYSALKQNPGWKKNGAGFWISNSFGFGLLNAAAMVKAADKNTWKTVPEKTICYVESDPQTANLPMNLRSKQEVEIKIKTTGCKGQANEINYLEHVQFIITMDYTKRGDLSLNATSASGVETMLLSQRPLDKSSAGFQEWTFMSVHSWGEHPSGTWKLKFWDAAGQNNAGIIKSVKLVLHGTKEQPDHVKRAQGHRIYDENYNQVKDERAPAPGDDSVERKSSLQSLMAKIRLLTGV</sequence>
<comment type="similarity">
    <text evidence="8 9">Belongs to the peptidase S8 family.</text>
</comment>
<dbReference type="EMBL" id="GELH01000998">
    <property type="protein sequence ID" value="JAS03274.1"/>
    <property type="molecule type" value="Transcribed_RNA"/>
</dbReference>
<dbReference type="AlphaFoldDB" id="A0A194AJ20"/>
<keyword evidence="2" id="KW-0165">Cleavage on pair of basic residues</keyword>
<feature type="region of interest" description="Disordered" evidence="10">
    <location>
        <begin position="181"/>
        <end position="209"/>
    </location>
</feature>